<dbReference type="RefSeq" id="WP_065077980.1">
    <property type="nucleotide sequence ID" value="NZ_LROS01000015.1"/>
</dbReference>
<evidence type="ECO:0000313" key="1">
    <source>
        <dbReference type="EMBL" id="OBR94132.1"/>
    </source>
</evidence>
<dbReference type="Proteomes" id="UP000093954">
    <property type="component" value="Unassembled WGS sequence"/>
</dbReference>
<protein>
    <submittedName>
        <fullName evidence="1">Uncharacterized protein</fullName>
    </submittedName>
</protein>
<evidence type="ECO:0000313" key="2">
    <source>
        <dbReference type="Proteomes" id="UP000093954"/>
    </source>
</evidence>
<gene>
    <name evidence="1" type="ORF">CLRAG_16720</name>
</gene>
<dbReference type="PATRIC" id="fig|1353534.3.peg.1706"/>
<name>A0A1A6AVQ9_9CLOT</name>
<accession>A0A1A6AVQ9</accession>
<organism evidence="1 2">
    <name type="scientific">Clostridium ragsdalei P11</name>
    <dbReference type="NCBI Taxonomy" id="1353534"/>
    <lineage>
        <taxon>Bacteria</taxon>
        <taxon>Bacillati</taxon>
        <taxon>Bacillota</taxon>
        <taxon>Clostridia</taxon>
        <taxon>Eubacteriales</taxon>
        <taxon>Clostridiaceae</taxon>
        <taxon>Clostridium</taxon>
    </lineage>
</organism>
<keyword evidence="2" id="KW-1185">Reference proteome</keyword>
<proteinExistence type="predicted"/>
<reference evidence="1 2" key="1">
    <citation type="journal article" date="2012" name="Front. Microbiol.">
        <title>Draft Genome Sequence of the Virulent Strain 01-B526 of the Fish Pathogen Aeromonas salmonicida.</title>
        <authorList>
            <person name="Charette S.J."/>
            <person name="Brochu F."/>
            <person name="Boyle B."/>
            <person name="Filion G."/>
            <person name="Tanaka K.H."/>
            <person name="Derome N."/>
        </authorList>
    </citation>
    <scope>NUCLEOTIDE SEQUENCE [LARGE SCALE GENOMIC DNA]</scope>
    <source>
        <strain evidence="1 2">P11</strain>
    </source>
</reference>
<comment type="caution">
    <text evidence="1">The sequence shown here is derived from an EMBL/GenBank/DDBJ whole genome shotgun (WGS) entry which is preliminary data.</text>
</comment>
<dbReference type="EMBL" id="LROS01000015">
    <property type="protein sequence ID" value="OBR94132.1"/>
    <property type="molecule type" value="Genomic_DNA"/>
</dbReference>
<dbReference type="AlphaFoldDB" id="A0A1A6AVQ9"/>
<sequence length="122" mass="14018">MRKYRKINNELNTAVTNGQEISKSVVSNMNEFVEVNNKMLENHENLDEIFSDIDAEFVKKTSILNPKDQVFLWTAVALQTARWVLLPSFKVDDISLDYSDRNEAGTEAKKGLKNMLYSSQEI</sequence>